<dbReference type="AlphaFoldDB" id="K7E235"/>
<sequence>MRMEKGWTMQVPLLVLGLLSLLTPLASAQDLNYQNAVTEFIREYNSNIRSGNLFRLSVLTLPPGEGNNPTLSPVSFTITETVCQKEDGRDPEECDFKDNGMVKECFGVIRLEFTKPIVDVSCDGASKTKRRSLLKRLGDGIRGFWNGFRGRK</sequence>
<protein>
    <submittedName>
        <fullName evidence="6">Cathelicidin-2-like</fullName>
    </submittedName>
</protein>
<dbReference type="OrthoDB" id="9450196at2759"/>
<keyword evidence="5" id="KW-0732">Signal</keyword>
<evidence type="ECO:0000313" key="7">
    <source>
        <dbReference type="Proteomes" id="UP000002280"/>
    </source>
</evidence>
<dbReference type="GeneID" id="103103724"/>
<comment type="similarity">
    <text evidence="2">Belongs to the cathelicidin family.</text>
</comment>
<keyword evidence="3" id="KW-0964">Secreted</keyword>
<organism evidence="6 7">
    <name type="scientific">Monodelphis domestica</name>
    <name type="common">Gray short-tailed opossum</name>
    <dbReference type="NCBI Taxonomy" id="13616"/>
    <lineage>
        <taxon>Eukaryota</taxon>
        <taxon>Metazoa</taxon>
        <taxon>Chordata</taxon>
        <taxon>Craniata</taxon>
        <taxon>Vertebrata</taxon>
        <taxon>Euteleostomi</taxon>
        <taxon>Mammalia</taxon>
        <taxon>Metatheria</taxon>
        <taxon>Didelphimorphia</taxon>
        <taxon>Didelphidae</taxon>
        <taxon>Monodelphis</taxon>
    </lineage>
</organism>
<dbReference type="GO" id="GO:0005615">
    <property type="term" value="C:extracellular space"/>
    <property type="evidence" value="ECO:0000318"/>
    <property type="project" value="GO_Central"/>
</dbReference>
<feature type="signal peptide" evidence="5">
    <location>
        <begin position="1"/>
        <end position="28"/>
    </location>
</feature>
<dbReference type="InterPro" id="IPR001894">
    <property type="entry name" value="Cathelicidin-like"/>
</dbReference>
<proteinExistence type="inferred from homology"/>
<dbReference type="RefSeq" id="XP_007499738.1">
    <property type="nucleotide sequence ID" value="XM_007499676.3"/>
</dbReference>
<evidence type="ECO:0000256" key="3">
    <source>
        <dbReference type="ARBA" id="ARBA00022525"/>
    </source>
</evidence>
<dbReference type="Proteomes" id="UP000002280">
    <property type="component" value="Chromosome 6"/>
</dbReference>
<dbReference type="Ensembl" id="ENSMODT00000042941.2">
    <property type="protein sequence ID" value="ENSMODP00000039836.1"/>
    <property type="gene ID" value="ENSMODG00000028672.2"/>
</dbReference>
<name>K7E235_MONDO</name>
<keyword evidence="7" id="KW-1185">Reference proteome</keyword>
<dbReference type="HOGENOM" id="CLU_121724_1_1_1"/>
<evidence type="ECO:0000313" key="6">
    <source>
        <dbReference type="Ensembl" id="ENSMODP00000039836.1"/>
    </source>
</evidence>
<dbReference type="GO" id="GO:0050829">
    <property type="term" value="P:defense response to Gram-negative bacterium"/>
    <property type="evidence" value="ECO:0000318"/>
    <property type="project" value="GO_Central"/>
</dbReference>
<keyword evidence="4" id="KW-1015">Disulfide bond</keyword>
<dbReference type="Gene3D" id="3.10.450.10">
    <property type="match status" value="1"/>
</dbReference>
<dbReference type="SUPFAM" id="SSF54403">
    <property type="entry name" value="Cystatin/monellin"/>
    <property type="match status" value="1"/>
</dbReference>
<dbReference type="FunFam" id="3.10.450.10:FF:000003">
    <property type="entry name" value="Cathelicidin antimicrobial peptide"/>
    <property type="match status" value="1"/>
</dbReference>
<accession>K7E235</accession>
<reference evidence="6 7" key="1">
    <citation type="journal article" date="2007" name="Nature">
        <title>Genome of the marsupial Monodelphis domestica reveals innovation in non-coding sequences.</title>
        <authorList>
            <person name="Mikkelsen T.S."/>
            <person name="Wakefield M.J."/>
            <person name="Aken B."/>
            <person name="Amemiya C.T."/>
            <person name="Chang J.L."/>
            <person name="Duke S."/>
            <person name="Garber M."/>
            <person name="Gentles A.J."/>
            <person name="Goodstadt L."/>
            <person name="Heger A."/>
            <person name="Jurka J."/>
            <person name="Kamal M."/>
            <person name="Mauceli E."/>
            <person name="Searle S.M."/>
            <person name="Sharpe T."/>
            <person name="Baker M.L."/>
            <person name="Batzer M.A."/>
            <person name="Benos P.V."/>
            <person name="Belov K."/>
            <person name="Clamp M."/>
            <person name="Cook A."/>
            <person name="Cuff J."/>
            <person name="Das R."/>
            <person name="Davidow L."/>
            <person name="Deakin J.E."/>
            <person name="Fazzari M.J."/>
            <person name="Glass J.L."/>
            <person name="Grabherr M."/>
            <person name="Greally J.M."/>
            <person name="Gu W."/>
            <person name="Hore T.A."/>
            <person name="Huttley G.A."/>
            <person name="Kleber M."/>
            <person name="Jirtle R.L."/>
            <person name="Koina E."/>
            <person name="Lee J.T."/>
            <person name="Mahony S."/>
            <person name="Marra M.A."/>
            <person name="Miller R.D."/>
            <person name="Nicholls R.D."/>
            <person name="Oda M."/>
            <person name="Papenfuss A.T."/>
            <person name="Parra Z.E."/>
            <person name="Pollock D.D."/>
            <person name="Ray D.A."/>
            <person name="Schein J.E."/>
            <person name="Speed T.P."/>
            <person name="Thompson K."/>
            <person name="VandeBerg J.L."/>
            <person name="Wade C.M."/>
            <person name="Walker J.A."/>
            <person name="Waters P.D."/>
            <person name="Webber C."/>
            <person name="Weidman J.R."/>
            <person name="Xie X."/>
            <person name="Zody M.C."/>
            <person name="Baldwin J."/>
            <person name="Abdouelleil A."/>
            <person name="Abdulkadir J."/>
            <person name="Abebe A."/>
            <person name="Abera B."/>
            <person name="Abreu J."/>
            <person name="Acer S.C."/>
            <person name="Aftuck L."/>
            <person name="Alexander A."/>
            <person name="An P."/>
            <person name="Anderson E."/>
            <person name="Anderson S."/>
            <person name="Arachi H."/>
            <person name="Azer M."/>
            <person name="Bachantsang P."/>
            <person name="Barry A."/>
            <person name="Bayul T."/>
            <person name="Berlin A."/>
            <person name="Bessette D."/>
            <person name="Bloom T."/>
            <person name="Bloom T."/>
            <person name="Boguslavskiy L."/>
            <person name="Bonnet C."/>
            <person name="Boukhgalter B."/>
            <person name="Bourzgui I."/>
            <person name="Brown A."/>
            <person name="Cahill P."/>
            <person name="Channer S."/>
            <person name="Cheshatsang Y."/>
            <person name="Chuda L."/>
            <person name="Citroen M."/>
            <person name="Collymore A."/>
            <person name="Cooke P."/>
            <person name="Costello M."/>
            <person name="D'Aco K."/>
            <person name="Daza R."/>
            <person name="De Haan G."/>
            <person name="DeGray S."/>
            <person name="DeMaso C."/>
            <person name="Dhargay N."/>
            <person name="Dooley K."/>
            <person name="Dooley E."/>
            <person name="Doricent M."/>
            <person name="Dorje P."/>
            <person name="Dorjee K."/>
            <person name="Dupes A."/>
            <person name="Elong R."/>
            <person name="Falk J."/>
            <person name="Farina A."/>
            <person name="Faro S."/>
            <person name="Ferguson D."/>
            <person name="Fisher S."/>
            <person name="Foley C.D."/>
            <person name="Franke A."/>
            <person name="Friedrich D."/>
            <person name="Gadbois L."/>
            <person name="Gearin G."/>
            <person name="Gearin C.R."/>
            <person name="Giannoukos G."/>
            <person name="Goode T."/>
            <person name="Graham J."/>
            <person name="Grandbois E."/>
            <person name="Grewal S."/>
            <person name="Gyaltsen K."/>
            <person name="Hafez N."/>
            <person name="Hagos B."/>
            <person name="Hall J."/>
            <person name="Henson C."/>
            <person name="Hollinger A."/>
            <person name="Honan T."/>
            <person name="Huard M.D."/>
            <person name="Hughes L."/>
            <person name="Hurhula B."/>
            <person name="Husby M.E."/>
            <person name="Kamat A."/>
            <person name="Kanga B."/>
            <person name="Kashin S."/>
            <person name="Khazanovich D."/>
            <person name="Kisner P."/>
            <person name="Lance K."/>
            <person name="Lara M."/>
            <person name="Lee W."/>
            <person name="Lennon N."/>
            <person name="Letendre F."/>
            <person name="LeVine R."/>
            <person name="Lipovsky A."/>
            <person name="Liu X."/>
            <person name="Liu J."/>
            <person name="Liu S."/>
            <person name="Lokyitsang T."/>
            <person name="Lokyitsang Y."/>
            <person name="Lubonja R."/>
            <person name="Lui A."/>
            <person name="MacDonald P."/>
            <person name="Magnisalis V."/>
            <person name="Maru K."/>
            <person name="Matthews C."/>
            <person name="McCusker W."/>
            <person name="McDonough S."/>
            <person name="Mehta T."/>
            <person name="Meldrim J."/>
            <person name="Meneus L."/>
            <person name="Mihai O."/>
            <person name="Mihalev A."/>
            <person name="Mihova T."/>
            <person name="Mittelman R."/>
            <person name="Mlenga V."/>
            <person name="Montmayeur A."/>
            <person name="Mulrain L."/>
            <person name="Navidi A."/>
            <person name="Naylor J."/>
            <person name="Negash T."/>
            <person name="Nguyen T."/>
            <person name="Nguyen N."/>
            <person name="Nicol R."/>
            <person name="Norbu C."/>
            <person name="Norbu N."/>
            <person name="Novod N."/>
            <person name="O'Neill B."/>
            <person name="Osman S."/>
            <person name="Markiewicz E."/>
            <person name="Oyono O.L."/>
            <person name="Patti C."/>
            <person name="Phunkhang P."/>
            <person name="Pierre F."/>
            <person name="Priest M."/>
            <person name="Raghuraman S."/>
            <person name="Rege F."/>
            <person name="Reyes R."/>
            <person name="Rise C."/>
            <person name="Rogov P."/>
            <person name="Ross K."/>
            <person name="Ryan E."/>
            <person name="Settipalli S."/>
            <person name="Shea T."/>
            <person name="Sherpa N."/>
            <person name="Shi L."/>
            <person name="Shih D."/>
            <person name="Sparrow T."/>
            <person name="Spaulding J."/>
            <person name="Stalker J."/>
            <person name="Stange-Thomann N."/>
            <person name="Stavropoulos S."/>
            <person name="Stone C."/>
            <person name="Strader C."/>
            <person name="Tesfaye S."/>
            <person name="Thomson T."/>
            <person name="Thoulutsang Y."/>
            <person name="Thoulutsang D."/>
            <person name="Topham K."/>
            <person name="Topping I."/>
            <person name="Tsamla T."/>
            <person name="Vassiliev H."/>
            <person name="Vo A."/>
            <person name="Wangchuk T."/>
            <person name="Wangdi T."/>
            <person name="Weiand M."/>
            <person name="Wilkinson J."/>
            <person name="Wilson A."/>
            <person name="Yadav S."/>
            <person name="Young G."/>
            <person name="Yu Q."/>
            <person name="Zembek L."/>
            <person name="Zhong D."/>
            <person name="Zimmer A."/>
            <person name="Zwirko Z."/>
            <person name="Jaffe D.B."/>
            <person name="Alvarez P."/>
            <person name="Brockman W."/>
            <person name="Butler J."/>
            <person name="Chin C."/>
            <person name="Gnerre S."/>
            <person name="MacCallum I."/>
            <person name="Graves J.A."/>
            <person name="Ponting C.P."/>
            <person name="Breen M."/>
            <person name="Samollow P.B."/>
            <person name="Lander E.S."/>
            <person name="Lindblad-Toh K."/>
        </authorList>
    </citation>
    <scope>NUCLEOTIDE SEQUENCE [LARGE SCALE GENOMIC DNA]</scope>
</reference>
<dbReference type="Ensembl" id="ENSMODT00000046679.2">
    <property type="protein sequence ID" value="ENSMODP00000050625.1"/>
    <property type="gene ID" value="ENSMODG00000028672.2"/>
</dbReference>
<dbReference type="OMA" id="CPNTENS"/>
<dbReference type="Pfam" id="PF00666">
    <property type="entry name" value="Cathelicidins"/>
    <property type="match status" value="1"/>
</dbReference>
<reference evidence="6" key="2">
    <citation type="submission" date="2025-05" db="UniProtKB">
        <authorList>
            <consortium name="Ensembl"/>
        </authorList>
    </citation>
    <scope>IDENTIFICATION</scope>
</reference>
<dbReference type="GeneTree" id="ENSGT00390000000410"/>
<dbReference type="PANTHER" id="PTHR10206">
    <property type="entry name" value="CATHELICIDIN"/>
    <property type="match status" value="1"/>
</dbReference>
<dbReference type="GO" id="GO:0045087">
    <property type="term" value="P:innate immune response"/>
    <property type="evidence" value="ECO:0000318"/>
    <property type="project" value="GO_Central"/>
</dbReference>
<dbReference type="eggNOG" id="ENOG502SAES">
    <property type="taxonomic scope" value="Eukaryota"/>
</dbReference>
<evidence type="ECO:0000256" key="2">
    <source>
        <dbReference type="ARBA" id="ARBA00005320"/>
    </source>
</evidence>
<evidence type="ECO:0000256" key="5">
    <source>
        <dbReference type="SAM" id="SignalP"/>
    </source>
</evidence>
<dbReference type="InterPro" id="IPR046350">
    <property type="entry name" value="Cystatin_sf"/>
</dbReference>
<dbReference type="GO" id="GO:0001530">
    <property type="term" value="F:lipopolysaccharide binding"/>
    <property type="evidence" value="ECO:0000318"/>
    <property type="project" value="GO_Central"/>
</dbReference>
<evidence type="ECO:0000256" key="1">
    <source>
        <dbReference type="ARBA" id="ARBA00004613"/>
    </source>
</evidence>
<dbReference type="PANTHER" id="PTHR10206:SF2">
    <property type="entry name" value="CATHELICIDIN ANTIMICROBIAL PEPTIDE"/>
    <property type="match status" value="1"/>
</dbReference>
<dbReference type="Bgee" id="ENSMODG00000028672">
    <property type="expression patterns" value="Expressed in skeleton of lower jaw and 13 other cell types or tissues"/>
</dbReference>
<comment type="subcellular location">
    <subcellularLocation>
        <location evidence="1">Secreted</location>
    </subcellularLocation>
</comment>
<dbReference type="GO" id="GO:0050830">
    <property type="term" value="P:defense response to Gram-positive bacterium"/>
    <property type="evidence" value="ECO:0000318"/>
    <property type="project" value="GO_Central"/>
</dbReference>
<gene>
    <name evidence="6" type="primary">LOC103103724</name>
</gene>
<evidence type="ECO:0000256" key="4">
    <source>
        <dbReference type="ARBA" id="ARBA00023157"/>
    </source>
</evidence>
<dbReference type="STRING" id="13616.ENSMODP00000039836"/>
<dbReference type="GO" id="GO:0061844">
    <property type="term" value="P:antimicrobial humoral immune response mediated by antimicrobial peptide"/>
    <property type="evidence" value="ECO:0000318"/>
    <property type="project" value="GO_Central"/>
</dbReference>
<dbReference type="KEGG" id="mdo:103103724"/>
<feature type="chain" id="PRO_5044735247" evidence="5">
    <location>
        <begin position="29"/>
        <end position="152"/>
    </location>
</feature>